<evidence type="ECO:0000313" key="1">
    <source>
        <dbReference type="EMBL" id="CAF9908100.1"/>
    </source>
</evidence>
<dbReference type="Proteomes" id="UP000664169">
    <property type="component" value="Unassembled WGS sequence"/>
</dbReference>
<comment type="caution">
    <text evidence="1">The sequence shown here is derived from an EMBL/GenBank/DDBJ whole genome shotgun (WGS) entry which is preliminary data.</text>
</comment>
<keyword evidence="2" id="KW-1185">Reference proteome</keyword>
<accession>A0A8H3EM48</accession>
<evidence type="ECO:0000313" key="2">
    <source>
        <dbReference type="Proteomes" id="UP000664169"/>
    </source>
</evidence>
<name>A0A8H3EM48_9LECA</name>
<sequence>MAAVALPPPPQEDPVLTSFRSYVVQRRGAAHVTEKAVKAAFEAEIAKPYGKESLLVQIQAHENRRDNPYHIWKTDPYWFNGTWHSDTTKFVLDNIYNTTIKEKVSAYFPGGHFGVHGSTKIGGWLWFDDPTFEGLNGSHWATICTKPGGECGNEFQLNIDWYSGPQHDIHLASFTSEDFPFKIDPGYQDPDSKWSVLTTE</sequence>
<protein>
    <submittedName>
        <fullName evidence="1">Uncharacterized protein</fullName>
    </submittedName>
</protein>
<dbReference type="EMBL" id="CAJPDQ010000004">
    <property type="protein sequence ID" value="CAF9908100.1"/>
    <property type="molecule type" value="Genomic_DNA"/>
</dbReference>
<proteinExistence type="predicted"/>
<gene>
    <name evidence="1" type="ORF">GOMPHAMPRED_006069</name>
</gene>
<organism evidence="1 2">
    <name type="scientific">Gomphillus americanus</name>
    <dbReference type="NCBI Taxonomy" id="1940652"/>
    <lineage>
        <taxon>Eukaryota</taxon>
        <taxon>Fungi</taxon>
        <taxon>Dikarya</taxon>
        <taxon>Ascomycota</taxon>
        <taxon>Pezizomycotina</taxon>
        <taxon>Lecanoromycetes</taxon>
        <taxon>OSLEUM clade</taxon>
        <taxon>Ostropomycetidae</taxon>
        <taxon>Ostropales</taxon>
        <taxon>Graphidaceae</taxon>
        <taxon>Gomphilloideae</taxon>
        <taxon>Gomphillus</taxon>
    </lineage>
</organism>
<dbReference type="AlphaFoldDB" id="A0A8H3EM48"/>
<reference evidence="1" key="1">
    <citation type="submission" date="2021-03" db="EMBL/GenBank/DDBJ databases">
        <authorList>
            <person name="Tagirdzhanova G."/>
        </authorList>
    </citation>
    <scope>NUCLEOTIDE SEQUENCE</scope>
</reference>